<sequence length="559" mass="59469">MSLSIGKRILLGFVAASLIVALLGAYALRQIATVRDMTDTIVSRDIGVLRQLDDLGNVSRNMGLVRRNAVIAVLTSSQATPQRQQADDYLGGWRQNATELERLIAIIAAEVKEYRAASISPERASAWIRFGSVIDEVSDSFRQVRTASEAQLQAVNARDIATVEGRNDDINRLHDGLLRSIANARTALDGVIGVGQKSVRDVYEASRLSIAITVVASVILSILVTILISRAVVRPLENVMRFVERIGAGDLTGRLERTGQDEIGRLGSTLNGMAAGLADLARTNRAATTDLNAAAAEIRASAQEQAASVEEQFAAVQETAATVDEITHSGAQISKRASEVIATAQAAAQTARSGLRAATDTAKAMESIREQGEAVAGNIVALSEKTQAIGEIIVTVNDISERTHLLALNAAIEAAAAGEEGRSFAVVASEMKLLADQAKQATVQVRGILGEIQRGINASVMLTEEAVKRAAAGKTRTDSTVRTIEEMAARVEEGVQTFQQIVASTNQQQLGIEQVMGALQNIRQASQQTAAGTREVETASANLTELAQGLMALAERYRL</sequence>
<dbReference type="GO" id="GO:0006935">
    <property type="term" value="P:chemotaxis"/>
    <property type="evidence" value="ECO:0007669"/>
    <property type="project" value="UniProtKB-KW"/>
</dbReference>
<organism evidence="8 9">
    <name type="scientific">Methylorubrum rhodinum</name>
    <dbReference type="NCBI Taxonomy" id="29428"/>
    <lineage>
        <taxon>Bacteria</taxon>
        <taxon>Pseudomonadati</taxon>
        <taxon>Pseudomonadota</taxon>
        <taxon>Alphaproteobacteria</taxon>
        <taxon>Hyphomicrobiales</taxon>
        <taxon>Methylobacteriaceae</taxon>
        <taxon>Methylorubrum</taxon>
    </lineage>
</organism>
<dbReference type="PANTHER" id="PTHR43531:SF11">
    <property type="entry name" value="METHYL-ACCEPTING CHEMOTAXIS PROTEIN 3"/>
    <property type="match status" value="1"/>
</dbReference>
<dbReference type="InterPro" id="IPR004089">
    <property type="entry name" value="MCPsignal_dom"/>
</dbReference>
<comment type="caution">
    <text evidence="8">The sequence shown here is derived from an EMBL/GenBank/DDBJ whole genome shotgun (WGS) entry which is preliminary data.</text>
</comment>
<dbReference type="SMART" id="SM00283">
    <property type="entry name" value="MA"/>
    <property type="match status" value="1"/>
</dbReference>
<dbReference type="CDD" id="cd06225">
    <property type="entry name" value="HAMP"/>
    <property type="match status" value="1"/>
</dbReference>
<feature type="domain" description="HAMP" evidence="7">
    <location>
        <begin position="230"/>
        <end position="282"/>
    </location>
</feature>
<keyword evidence="3" id="KW-0807">Transducer</keyword>
<dbReference type="RefSeq" id="WP_183564099.1">
    <property type="nucleotide sequence ID" value="NZ_JACHOP010000001.1"/>
</dbReference>
<accession>A0A840ZFI0</accession>
<evidence type="ECO:0000256" key="2">
    <source>
        <dbReference type="ARBA" id="ARBA00029447"/>
    </source>
</evidence>
<dbReference type="SUPFAM" id="SSF58104">
    <property type="entry name" value="Methyl-accepting chemotaxis protein (MCP) signaling domain"/>
    <property type="match status" value="1"/>
</dbReference>
<dbReference type="EMBL" id="JACHOP010000001">
    <property type="protein sequence ID" value="MBB5755747.1"/>
    <property type="molecule type" value="Genomic_DNA"/>
</dbReference>
<evidence type="ECO:0000256" key="1">
    <source>
        <dbReference type="ARBA" id="ARBA00022500"/>
    </source>
</evidence>
<protein>
    <submittedName>
        <fullName evidence="8">Methyl-accepting chemotaxis protein</fullName>
    </submittedName>
</protein>
<evidence type="ECO:0000259" key="7">
    <source>
        <dbReference type="PROSITE" id="PS50885"/>
    </source>
</evidence>
<dbReference type="AlphaFoldDB" id="A0A840ZFI0"/>
<keyword evidence="9" id="KW-1185">Reference proteome</keyword>
<evidence type="ECO:0000256" key="3">
    <source>
        <dbReference type="PROSITE-ProRule" id="PRU00284"/>
    </source>
</evidence>
<evidence type="ECO:0000256" key="4">
    <source>
        <dbReference type="SAM" id="Coils"/>
    </source>
</evidence>
<dbReference type="SMART" id="SM00304">
    <property type="entry name" value="HAMP"/>
    <property type="match status" value="1"/>
</dbReference>
<dbReference type="InterPro" id="IPR051310">
    <property type="entry name" value="MCP_chemotaxis"/>
</dbReference>
<evidence type="ECO:0000313" key="8">
    <source>
        <dbReference type="EMBL" id="MBB5755747.1"/>
    </source>
</evidence>
<keyword evidence="5" id="KW-0812">Transmembrane</keyword>
<gene>
    <name evidence="8" type="ORF">HNR00_000436</name>
</gene>
<dbReference type="GO" id="GO:0004888">
    <property type="term" value="F:transmembrane signaling receptor activity"/>
    <property type="evidence" value="ECO:0007669"/>
    <property type="project" value="TreeGrafter"/>
</dbReference>
<evidence type="ECO:0000256" key="5">
    <source>
        <dbReference type="SAM" id="Phobius"/>
    </source>
</evidence>
<dbReference type="GO" id="GO:0005886">
    <property type="term" value="C:plasma membrane"/>
    <property type="evidence" value="ECO:0007669"/>
    <property type="project" value="TreeGrafter"/>
</dbReference>
<feature type="transmembrane region" description="Helical" evidence="5">
    <location>
        <begin position="208"/>
        <end position="233"/>
    </location>
</feature>
<proteinExistence type="inferred from homology"/>
<dbReference type="Proteomes" id="UP000583454">
    <property type="component" value="Unassembled WGS sequence"/>
</dbReference>
<dbReference type="Gene3D" id="1.10.287.950">
    <property type="entry name" value="Methyl-accepting chemotaxis protein"/>
    <property type="match status" value="1"/>
</dbReference>
<reference evidence="8 9" key="1">
    <citation type="submission" date="2020-08" db="EMBL/GenBank/DDBJ databases">
        <title>Genomic Encyclopedia of Type Strains, Phase IV (KMG-IV): sequencing the most valuable type-strain genomes for metagenomic binning, comparative biology and taxonomic classification.</title>
        <authorList>
            <person name="Goeker M."/>
        </authorList>
    </citation>
    <scope>NUCLEOTIDE SEQUENCE [LARGE SCALE GENOMIC DNA]</scope>
    <source>
        <strain evidence="8 9">DSM 2163</strain>
    </source>
</reference>
<dbReference type="InterPro" id="IPR003660">
    <property type="entry name" value="HAMP_dom"/>
</dbReference>
<keyword evidence="5" id="KW-0472">Membrane</keyword>
<dbReference type="PROSITE" id="PS50885">
    <property type="entry name" value="HAMP"/>
    <property type="match status" value="1"/>
</dbReference>
<comment type="similarity">
    <text evidence="2">Belongs to the methyl-accepting chemotaxis (MCP) protein family.</text>
</comment>
<dbReference type="Gene3D" id="6.10.340.10">
    <property type="match status" value="1"/>
</dbReference>
<keyword evidence="1" id="KW-0145">Chemotaxis</keyword>
<name>A0A840ZFI0_9HYPH</name>
<feature type="coiled-coil region" evidence="4">
    <location>
        <begin position="292"/>
        <end position="319"/>
    </location>
</feature>
<dbReference type="GO" id="GO:0007165">
    <property type="term" value="P:signal transduction"/>
    <property type="evidence" value="ECO:0007669"/>
    <property type="project" value="UniProtKB-KW"/>
</dbReference>
<evidence type="ECO:0000259" key="6">
    <source>
        <dbReference type="PROSITE" id="PS50111"/>
    </source>
</evidence>
<feature type="domain" description="Methyl-accepting transducer" evidence="6">
    <location>
        <begin position="287"/>
        <end position="523"/>
    </location>
</feature>
<keyword evidence="5" id="KW-1133">Transmembrane helix</keyword>
<dbReference type="Pfam" id="PF00672">
    <property type="entry name" value="HAMP"/>
    <property type="match status" value="1"/>
</dbReference>
<dbReference type="PROSITE" id="PS50111">
    <property type="entry name" value="CHEMOTAXIS_TRANSDUC_2"/>
    <property type="match status" value="1"/>
</dbReference>
<evidence type="ECO:0000313" key="9">
    <source>
        <dbReference type="Proteomes" id="UP000583454"/>
    </source>
</evidence>
<dbReference type="PANTHER" id="PTHR43531">
    <property type="entry name" value="PROTEIN ICFG"/>
    <property type="match status" value="1"/>
</dbReference>
<keyword evidence="4" id="KW-0175">Coiled coil</keyword>
<dbReference type="Pfam" id="PF00015">
    <property type="entry name" value="MCPsignal"/>
    <property type="match status" value="1"/>
</dbReference>